<evidence type="ECO:0000256" key="3">
    <source>
        <dbReference type="ARBA" id="ARBA00022989"/>
    </source>
</evidence>
<dbReference type="PROSITE" id="PS50850">
    <property type="entry name" value="MFS"/>
    <property type="match status" value="1"/>
</dbReference>
<evidence type="ECO:0000256" key="5">
    <source>
        <dbReference type="SAM" id="Phobius"/>
    </source>
</evidence>
<sequence length="325" mass="33087">LGAVLGGASLAVLGTVDSLVELYTVYIVLALGFAMAGVLPATTLVTRWFHGRRALALAIASTGLSVGGLTYTQFAAWLIGDRSLADAAPILGLVYVISILATLPLLIPSPAHRGLEPEGAENPANDGAVDGIDYDTAIRTRFFVVVLIGFVLAMGAQVGGLSQIANLGSERVDSSTGALAVSAIAVGSATGRLVGGFIADRLPLVTFTIVLAFVQGITLIGIAFADGRIALVVVAFCFGTTIGNLLMLQPLLIASAFGVTAYPRIFAFQQLIITVGIAGGPLLLGALRDASSYRASYVVSGLLSMAAAAVMAASGTRRPSPASVV</sequence>
<gene>
    <name evidence="7" type="ORF">DCP95_12020</name>
</gene>
<dbReference type="Gene3D" id="1.20.1250.20">
    <property type="entry name" value="MFS general substrate transporter like domains"/>
    <property type="match status" value="2"/>
</dbReference>
<name>A0A3C1KFN5_9MICO</name>
<proteinExistence type="predicted"/>
<dbReference type="Pfam" id="PF07690">
    <property type="entry name" value="MFS_1"/>
    <property type="match status" value="1"/>
</dbReference>
<dbReference type="PANTHER" id="PTHR11360:SF290">
    <property type="entry name" value="MONOCARBOXYLATE MFS PERMEASE"/>
    <property type="match status" value="1"/>
</dbReference>
<dbReference type="Proteomes" id="UP000257479">
    <property type="component" value="Unassembled WGS sequence"/>
</dbReference>
<dbReference type="InterPro" id="IPR011701">
    <property type="entry name" value="MFS"/>
</dbReference>
<feature type="domain" description="Major facilitator superfamily (MFS) profile" evidence="6">
    <location>
        <begin position="141"/>
        <end position="325"/>
    </location>
</feature>
<dbReference type="InterPro" id="IPR036259">
    <property type="entry name" value="MFS_trans_sf"/>
</dbReference>
<accession>A0A3C1KFN5</accession>
<keyword evidence="2 5" id="KW-0812">Transmembrane</keyword>
<dbReference type="PANTHER" id="PTHR11360">
    <property type="entry name" value="MONOCARBOXYLATE TRANSPORTER"/>
    <property type="match status" value="1"/>
</dbReference>
<evidence type="ECO:0000259" key="6">
    <source>
        <dbReference type="PROSITE" id="PS50850"/>
    </source>
</evidence>
<feature type="non-terminal residue" evidence="7">
    <location>
        <position position="1"/>
    </location>
</feature>
<dbReference type="InterPro" id="IPR020846">
    <property type="entry name" value="MFS_dom"/>
</dbReference>
<feature type="transmembrane region" description="Helical" evidence="5">
    <location>
        <begin position="265"/>
        <end position="287"/>
    </location>
</feature>
<comment type="caution">
    <text evidence="7">The sequence shown here is derived from an EMBL/GenBank/DDBJ whole genome shotgun (WGS) entry which is preliminary data.</text>
</comment>
<keyword evidence="3 5" id="KW-1133">Transmembrane helix</keyword>
<evidence type="ECO:0000313" key="7">
    <source>
        <dbReference type="EMBL" id="HAN25278.1"/>
    </source>
</evidence>
<evidence type="ECO:0000256" key="2">
    <source>
        <dbReference type="ARBA" id="ARBA00022692"/>
    </source>
</evidence>
<comment type="subcellular location">
    <subcellularLocation>
        <location evidence="1">Cell membrane</location>
        <topology evidence="1">Multi-pass membrane protein</topology>
    </subcellularLocation>
</comment>
<feature type="transmembrane region" description="Helical" evidence="5">
    <location>
        <begin position="293"/>
        <end position="313"/>
    </location>
</feature>
<dbReference type="InterPro" id="IPR050327">
    <property type="entry name" value="Proton-linked_MCT"/>
</dbReference>
<feature type="transmembrane region" description="Helical" evidence="5">
    <location>
        <begin position="202"/>
        <end position="223"/>
    </location>
</feature>
<feature type="transmembrane region" description="Helical" evidence="5">
    <location>
        <begin position="23"/>
        <end position="42"/>
    </location>
</feature>
<dbReference type="GO" id="GO:0022857">
    <property type="term" value="F:transmembrane transporter activity"/>
    <property type="evidence" value="ECO:0007669"/>
    <property type="project" value="InterPro"/>
</dbReference>
<feature type="transmembrane region" description="Helical" evidence="5">
    <location>
        <begin position="54"/>
        <end position="75"/>
    </location>
</feature>
<protein>
    <submittedName>
        <fullName evidence="7">MFS transporter</fullName>
    </submittedName>
</protein>
<organism evidence="7 8">
    <name type="scientific">Microbacterium ginsengisoli</name>
    <dbReference type="NCBI Taxonomy" id="400772"/>
    <lineage>
        <taxon>Bacteria</taxon>
        <taxon>Bacillati</taxon>
        <taxon>Actinomycetota</taxon>
        <taxon>Actinomycetes</taxon>
        <taxon>Micrococcales</taxon>
        <taxon>Microbacteriaceae</taxon>
        <taxon>Microbacterium</taxon>
    </lineage>
</organism>
<dbReference type="AlphaFoldDB" id="A0A3C1KFN5"/>
<dbReference type="EMBL" id="DMNG01000207">
    <property type="protein sequence ID" value="HAN25278.1"/>
    <property type="molecule type" value="Genomic_DNA"/>
</dbReference>
<evidence type="ECO:0000256" key="4">
    <source>
        <dbReference type="ARBA" id="ARBA00023136"/>
    </source>
</evidence>
<evidence type="ECO:0000256" key="1">
    <source>
        <dbReference type="ARBA" id="ARBA00004651"/>
    </source>
</evidence>
<evidence type="ECO:0000313" key="8">
    <source>
        <dbReference type="Proteomes" id="UP000257479"/>
    </source>
</evidence>
<reference evidence="7 8" key="1">
    <citation type="journal article" date="2018" name="Nat. Biotechnol.">
        <title>A standardized bacterial taxonomy based on genome phylogeny substantially revises the tree of life.</title>
        <authorList>
            <person name="Parks D.H."/>
            <person name="Chuvochina M."/>
            <person name="Waite D.W."/>
            <person name="Rinke C."/>
            <person name="Skarshewski A."/>
            <person name="Chaumeil P.A."/>
            <person name="Hugenholtz P."/>
        </authorList>
    </citation>
    <scope>NUCLEOTIDE SEQUENCE [LARGE SCALE GENOMIC DNA]</scope>
    <source>
        <strain evidence="7">UBA9152</strain>
    </source>
</reference>
<keyword evidence="4 5" id="KW-0472">Membrane</keyword>
<feature type="transmembrane region" description="Helical" evidence="5">
    <location>
        <begin position="229"/>
        <end position="253"/>
    </location>
</feature>
<feature type="transmembrane region" description="Helical" evidence="5">
    <location>
        <begin position="142"/>
        <end position="165"/>
    </location>
</feature>
<dbReference type="SUPFAM" id="SSF103473">
    <property type="entry name" value="MFS general substrate transporter"/>
    <property type="match status" value="1"/>
</dbReference>
<dbReference type="GO" id="GO:0005886">
    <property type="term" value="C:plasma membrane"/>
    <property type="evidence" value="ECO:0007669"/>
    <property type="project" value="UniProtKB-SubCell"/>
</dbReference>
<feature type="transmembrane region" description="Helical" evidence="5">
    <location>
        <begin position="87"/>
        <end position="107"/>
    </location>
</feature>